<reference evidence="1" key="2">
    <citation type="submission" date="2020-05" db="UniProtKB">
        <authorList>
            <consortium name="EnsemblMetazoa"/>
        </authorList>
    </citation>
    <scope>IDENTIFICATION</scope>
    <source>
        <strain evidence="1">WRAIR2</strain>
    </source>
</reference>
<dbReference type="AlphaFoldDB" id="A0A182NX20"/>
<name>A0A182NX20_9DIPT</name>
<proteinExistence type="predicted"/>
<reference evidence="2" key="1">
    <citation type="submission" date="2013-03" db="EMBL/GenBank/DDBJ databases">
        <title>The Genome Sequence of Anopheles dirus WRAIR2.</title>
        <authorList>
            <consortium name="The Broad Institute Genomics Platform"/>
            <person name="Neafsey D.E."/>
            <person name="Walton C."/>
            <person name="Walker B."/>
            <person name="Young S.K."/>
            <person name="Zeng Q."/>
            <person name="Gargeya S."/>
            <person name="Fitzgerald M."/>
            <person name="Haas B."/>
            <person name="Abouelleil A."/>
            <person name="Allen A.W."/>
            <person name="Alvarado L."/>
            <person name="Arachchi H.M."/>
            <person name="Berlin A.M."/>
            <person name="Chapman S.B."/>
            <person name="Gainer-Dewar J."/>
            <person name="Goldberg J."/>
            <person name="Griggs A."/>
            <person name="Gujja S."/>
            <person name="Hansen M."/>
            <person name="Howarth C."/>
            <person name="Imamovic A."/>
            <person name="Ireland A."/>
            <person name="Larimer J."/>
            <person name="McCowan C."/>
            <person name="Murphy C."/>
            <person name="Pearson M."/>
            <person name="Poon T.W."/>
            <person name="Priest M."/>
            <person name="Roberts A."/>
            <person name="Saif S."/>
            <person name="Shea T."/>
            <person name="Sisk P."/>
            <person name="Sykes S."/>
            <person name="Wortman J."/>
            <person name="Nusbaum C."/>
            <person name="Birren B."/>
        </authorList>
    </citation>
    <scope>NUCLEOTIDE SEQUENCE [LARGE SCALE GENOMIC DNA]</scope>
    <source>
        <strain evidence="2">WRAIR2</strain>
    </source>
</reference>
<sequence length="49" mass="5356">MNASDRATACVHHLSNERCVGSERQQEVPSLVWNAVIAALTLSKINCCE</sequence>
<organism evidence="1 2">
    <name type="scientific">Anopheles dirus</name>
    <dbReference type="NCBI Taxonomy" id="7168"/>
    <lineage>
        <taxon>Eukaryota</taxon>
        <taxon>Metazoa</taxon>
        <taxon>Ecdysozoa</taxon>
        <taxon>Arthropoda</taxon>
        <taxon>Hexapoda</taxon>
        <taxon>Insecta</taxon>
        <taxon>Pterygota</taxon>
        <taxon>Neoptera</taxon>
        <taxon>Endopterygota</taxon>
        <taxon>Diptera</taxon>
        <taxon>Nematocera</taxon>
        <taxon>Culicoidea</taxon>
        <taxon>Culicidae</taxon>
        <taxon>Anophelinae</taxon>
        <taxon>Anopheles</taxon>
    </lineage>
</organism>
<keyword evidence="2" id="KW-1185">Reference proteome</keyword>
<dbReference type="EnsemblMetazoa" id="ADIR014417-RA">
    <property type="protein sequence ID" value="ADIR014417-PA"/>
    <property type="gene ID" value="ADIR014417"/>
</dbReference>
<evidence type="ECO:0000313" key="1">
    <source>
        <dbReference type="EnsemblMetazoa" id="ADIR014417-PA"/>
    </source>
</evidence>
<evidence type="ECO:0000313" key="2">
    <source>
        <dbReference type="Proteomes" id="UP000075884"/>
    </source>
</evidence>
<accession>A0A182NX20</accession>
<dbReference type="VEuPathDB" id="VectorBase:ADIR014417"/>
<dbReference type="Proteomes" id="UP000075884">
    <property type="component" value="Unassembled WGS sequence"/>
</dbReference>
<protein>
    <submittedName>
        <fullName evidence="1">Uncharacterized protein</fullName>
    </submittedName>
</protein>